<evidence type="ECO:0000313" key="2">
    <source>
        <dbReference type="Proteomes" id="UP000075526"/>
    </source>
</evidence>
<dbReference type="EMBL" id="LHZF01000006">
    <property type="protein sequence ID" value="KXV23363.1"/>
    <property type="molecule type" value="Genomic_DNA"/>
</dbReference>
<accession>A0A149S9Q4</accession>
<reference evidence="1 2" key="1">
    <citation type="submission" date="2015-06" db="EMBL/GenBank/DDBJ databases">
        <title>Improved classification and identification of acetic acid bacteria using matrix-assisted laser desorption/ionization time-of-flight mass spectrometry; Gluconobacter nephelii and Gluconobacter uchimurae are later heterotypic synonyms of Gluconobacter japonicus and Gluconobacter oxydans, respectively.</title>
        <authorList>
            <person name="Li L."/>
            <person name="Cleenwerck I."/>
            <person name="De Vuyst L."/>
            <person name="Vandamme P."/>
        </authorList>
    </citation>
    <scope>NUCLEOTIDE SEQUENCE [LARGE SCALE GENOMIC DNA]</scope>
    <source>
        <strain evidence="1 2">LMG 1552</strain>
    </source>
</reference>
<gene>
    <name evidence="1" type="ORF">AD933_00035</name>
</gene>
<protein>
    <submittedName>
        <fullName evidence="1">Uncharacterized protein</fullName>
    </submittedName>
</protein>
<name>A0A149S9Q4_9PROT</name>
<evidence type="ECO:0000313" key="1">
    <source>
        <dbReference type="EMBL" id="KXV23363.1"/>
    </source>
</evidence>
<dbReference type="PATRIC" id="fig|178901.13.peg.703"/>
<proteinExistence type="predicted"/>
<comment type="caution">
    <text evidence="1">The sequence shown here is derived from an EMBL/GenBank/DDBJ whole genome shotgun (WGS) entry which is preliminary data.</text>
</comment>
<sequence length="74" mass="8586">SSLVVFAGSARTSRRVHNQIVRIKHLKTALRQRPTSDYLPDWKRDAAWDALKRHAKANSGRAAEHREQLKRRSQ</sequence>
<dbReference type="AlphaFoldDB" id="A0A149S9Q4"/>
<organism evidence="1 2">
    <name type="scientific">Acetobacter malorum</name>
    <dbReference type="NCBI Taxonomy" id="178901"/>
    <lineage>
        <taxon>Bacteria</taxon>
        <taxon>Pseudomonadati</taxon>
        <taxon>Pseudomonadota</taxon>
        <taxon>Alphaproteobacteria</taxon>
        <taxon>Acetobacterales</taxon>
        <taxon>Acetobacteraceae</taxon>
        <taxon>Acetobacter</taxon>
    </lineage>
</organism>
<dbReference type="Proteomes" id="UP000075526">
    <property type="component" value="Unassembled WGS sequence"/>
</dbReference>
<feature type="non-terminal residue" evidence="1">
    <location>
        <position position="1"/>
    </location>
</feature>